<organism evidence="2 3">
    <name type="scientific">Kyrpidia spormannii</name>
    <dbReference type="NCBI Taxonomy" id="2055160"/>
    <lineage>
        <taxon>Bacteria</taxon>
        <taxon>Bacillati</taxon>
        <taxon>Bacillota</taxon>
        <taxon>Bacilli</taxon>
        <taxon>Bacillales</taxon>
        <taxon>Alicyclobacillaceae</taxon>
        <taxon>Kyrpidia</taxon>
    </lineage>
</organism>
<reference evidence="2 3" key="1">
    <citation type="submission" date="2020-04" db="EMBL/GenBank/DDBJ databases">
        <authorList>
            <person name="Hogendoorn C."/>
        </authorList>
    </citation>
    <scope>NUCLEOTIDE SEQUENCE [LARGE SCALE GENOMIC DNA]</scope>
    <source>
        <strain evidence="2">COOX1</strain>
    </source>
</reference>
<dbReference type="Proteomes" id="UP000502196">
    <property type="component" value="Chromosome"/>
</dbReference>
<accession>A0A6F9EEH7</accession>
<dbReference type="PROSITE" id="PS51257">
    <property type="entry name" value="PROKAR_LIPOPROTEIN"/>
    <property type="match status" value="1"/>
</dbReference>
<dbReference type="Pfam" id="PF14042">
    <property type="entry name" value="DUF4247"/>
    <property type="match status" value="1"/>
</dbReference>
<gene>
    <name evidence="2" type="ORF">COOX1_2603</name>
</gene>
<evidence type="ECO:0000256" key="1">
    <source>
        <dbReference type="SAM" id="MobiDB-lite"/>
    </source>
</evidence>
<sequence>MNGRTVKRRSFRLLALLALAFSVLLAGCGLDSYVSKNYQFQSAADQGQALQKVYRAANKSVPEVAKELEAQEKPQDVSPESTKEMFLVYPDHLVHLQQDPAKPQDTIIEIDDKQFVKDNYDPSFLQGFLLASTLDRIFGGGWQFGGGHFGHYRGYQRTPNYTPNPPTGPPAAKKSSLEIPKTVGGVGVFTRRSDQPPTPSPSVNPRTRPSSGSSGKSWSGSGSGVISSGSKPSNGFSSPPKVRLGGGSFTRRR</sequence>
<evidence type="ECO:0008006" key="4">
    <source>
        <dbReference type="Google" id="ProtNLM"/>
    </source>
</evidence>
<name>A0A6F9EEH7_9BACL</name>
<feature type="region of interest" description="Disordered" evidence="1">
    <location>
        <begin position="156"/>
        <end position="253"/>
    </location>
</feature>
<feature type="compositionally biased region" description="Low complexity" evidence="1">
    <location>
        <begin position="210"/>
        <end position="241"/>
    </location>
</feature>
<dbReference type="RefSeq" id="WP_170086104.1">
    <property type="nucleotide sequence ID" value="NZ_CP047971.1"/>
</dbReference>
<evidence type="ECO:0000313" key="3">
    <source>
        <dbReference type="Proteomes" id="UP000502196"/>
    </source>
</evidence>
<dbReference type="AlphaFoldDB" id="A0A6F9EEH7"/>
<protein>
    <recommendedName>
        <fullName evidence="4">DUF4247 domain-containing protein</fullName>
    </recommendedName>
</protein>
<evidence type="ECO:0000313" key="2">
    <source>
        <dbReference type="EMBL" id="CAB3394811.1"/>
    </source>
</evidence>
<proteinExistence type="predicted"/>
<dbReference type="InterPro" id="IPR025341">
    <property type="entry name" value="DUF4247"/>
</dbReference>
<dbReference type="EMBL" id="LR792683">
    <property type="protein sequence ID" value="CAB3394811.1"/>
    <property type="molecule type" value="Genomic_DNA"/>
</dbReference>
<feature type="compositionally biased region" description="Gly residues" evidence="1">
    <location>
        <begin position="244"/>
        <end position="253"/>
    </location>
</feature>